<evidence type="ECO:0000313" key="1">
    <source>
        <dbReference type="EMBL" id="ONI31435.1"/>
    </source>
</evidence>
<proteinExistence type="predicted"/>
<reference evidence="1 2" key="1">
    <citation type="journal article" date="2013" name="Nat. Genet.">
        <title>The high-quality draft genome of peach (Prunus persica) identifies unique patterns of genetic diversity, domestication and genome evolution.</title>
        <authorList>
            <consortium name="International Peach Genome Initiative"/>
            <person name="Verde I."/>
            <person name="Abbott A.G."/>
            <person name="Scalabrin S."/>
            <person name="Jung S."/>
            <person name="Shu S."/>
            <person name="Marroni F."/>
            <person name="Zhebentyayeva T."/>
            <person name="Dettori M.T."/>
            <person name="Grimwood J."/>
            <person name="Cattonaro F."/>
            <person name="Zuccolo A."/>
            <person name="Rossini L."/>
            <person name="Jenkins J."/>
            <person name="Vendramin E."/>
            <person name="Meisel L.A."/>
            <person name="Decroocq V."/>
            <person name="Sosinski B."/>
            <person name="Prochnik S."/>
            <person name="Mitros T."/>
            <person name="Policriti A."/>
            <person name="Cipriani G."/>
            <person name="Dondini L."/>
            <person name="Ficklin S."/>
            <person name="Goodstein D.M."/>
            <person name="Xuan P."/>
            <person name="Del Fabbro C."/>
            <person name="Aramini V."/>
            <person name="Copetti D."/>
            <person name="Gonzalez S."/>
            <person name="Horner D.S."/>
            <person name="Falchi R."/>
            <person name="Lucas S."/>
            <person name="Mica E."/>
            <person name="Maldonado J."/>
            <person name="Lazzari B."/>
            <person name="Bielenberg D."/>
            <person name="Pirona R."/>
            <person name="Miculan M."/>
            <person name="Barakat A."/>
            <person name="Testolin R."/>
            <person name="Stella A."/>
            <person name="Tartarini S."/>
            <person name="Tonutti P."/>
            <person name="Arus P."/>
            <person name="Orellana A."/>
            <person name="Wells C."/>
            <person name="Main D."/>
            <person name="Vizzotto G."/>
            <person name="Silva H."/>
            <person name="Salamini F."/>
            <person name="Schmutz J."/>
            <person name="Morgante M."/>
            <person name="Rokhsar D.S."/>
        </authorList>
    </citation>
    <scope>NUCLEOTIDE SEQUENCE [LARGE SCALE GENOMIC DNA]</scope>
    <source>
        <strain evidence="2">cv. Nemared</strain>
    </source>
</reference>
<dbReference type="EMBL" id="CM007651">
    <property type="protein sequence ID" value="ONI31435.1"/>
    <property type="molecule type" value="Genomic_DNA"/>
</dbReference>
<keyword evidence="2" id="KW-1185">Reference proteome</keyword>
<organism evidence="1 2">
    <name type="scientific">Prunus persica</name>
    <name type="common">Peach</name>
    <name type="synonym">Amygdalus persica</name>
    <dbReference type="NCBI Taxonomy" id="3760"/>
    <lineage>
        <taxon>Eukaryota</taxon>
        <taxon>Viridiplantae</taxon>
        <taxon>Streptophyta</taxon>
        <taxon>Embryophyta</taxon>
        <taxon>Tracheophyta</taxon>
        <taxon>Spermatophyta</taxon>
        <taxon>Magnoliopsida</taxon>
        <taxon>eudicotyledons</taxon>
        <taxon>Gunneridae</taxon>
        <taxon>Pentapetalae</taxon>
        <taxon>rosids</taxon>
        <taxon>fabids</taxon>
        <taxon>Rosales</taxon>
        <taxon>Rosaceae</taxon>
        <taxon>Amygdaloideae</taxon>
        <taxon>Amygdaleae</taxon>
        <taxon>Prunus</taxon>
    </lineage>
</organism>
<dbReference type="Gramene" id="ONI31435">
    <property type="protein sequence ID" value="ONI31435"/>
    <property type="gene ID" value="PRUPE_1G312800"/>
</dbReference>
<evidence type="ECO:0000313" key="2">
    <source>
        <dbReference type="Proteomes" id="UP000006882"/>
    </source>
</evidence>
<protein>
    <submittedName>
        <fullName evidence="1">Uncharacterized protein</fullName>
    </submittedName>
</protein>
<dbReference type="Proteomes" id="UP000006882">
    <property type="component" value="Chromosome G1"/>
</dbReference>
<name>A0A251R8K7_PRUPE</name>
<gene>
    <name evidence="1" type="ORF">PRUPE_1G312800</name>
</gene>
<dbReference type="AlphaFoldDB" id="A0A251R8K7"/>
<accession>A0A251R8K7</accession>
<sequence>MYLSWILILEFMDNGYLDLWLWFGYVETRTPLTGCYRRPLPGSLLCVSGSPVPRLDGSSLATGLLRIPPCGSAKRSPCWIVFPQYMYTIICTSPVTGNLDRDTWLCPGHPWWGVTEFLCWAVCACMTDI</sequence>